<dbReference type="OrthoDB" id="9806005at2"/>
<organism evidence="2 3">
    <name type="scientific">Erythrobacter litoralis (strain HTCC2594)</name>
    <dbReference type="NCBI Taxonomy" id="314225"/>
    <lineage>
        <taxon>Bacteria</taxon>
        <taxon>Pseudomonadati</taxon>
        <taxon>Pseudomonadota</taxon>
        <taxon>Alphaproteobacteria</taxon>
        <taxon>Sphingomonadales</taxon>
        <taxon>Erythrobacteraceae</taxon>
        <taxon>Erythrobacter/Porphyrobacter group</taxon>
        <taxon>Erythrobacter</taxon>
    </lineage>
</organism>
<dbReference type="Gene3D" id="3.40.630.30">
    <property type="match status" value="1"/>
</dbReference>
<dbReference type="InterPro" id="IPR000182">
    <property type="entry name" value="GNAT_dom"/>
</dbReference>
<dbReference type="InterPro" id="IPR016181">
    <property type="entry name" value="Acyl_CoA_acyltransferase"/>
</dbReference>
<dbReference type="GO" id="GO:0016747">
    <property type="term" value="F:acyltransferase activity, transferring groups other than amino-acyl groups"/>
    <property type="evidence" value="ECO:0007669"/>
    <property type="project" value="InterPro"/>
</dbReference>
<dbReference type="Proteomes" id="UP000008808">
    <property type="component" value="Chromosome"/>
</dbReference>
<dbReference type="PROSITE" id="PS51186">
    <property type="entry name" value="GNAT"/>
    <property type="match status" value="1"/>
</dbReference>
<name>Q2N857_ERYLH</name>
<dbReference type="STRING" id="314225.ELI_10210"/>
<proteinExistence type="predicted"/>
<keyword evidence="3" id="KW-1185">Reference proteome</keyword>
<dbReference type="PANTHER" id="PTHR41368:SF1">
    <property type="entry name" value="PROTEIN YGHO"/>
    <property type="match status" value="1"/>
</dbReference>
<dbReference type="RefSeq" id="WP_011414961.1">
    <property type="nucleotide sequence ID" value="NC_007722.1"/>
</dbReference>
<dbReference type="EMBL" id="CP000157">
    <property type="protein sequence ID" value="ABC64134.1"/>
    <property type="molecule type" value="Genomic_DNA"/>
</dbReference>
<evidence type="ECO:0000313" key="3">
    <source>
        <dbReference type="Proteomes" id="UP000008808"/>
    </source>
</evidence>
<feature type="domain" description="N-acetyltransferase" evidence="1">
    <location>
        <begin position="6"/>
        <end position="192"/>
    </location>
</feature>
<evidence type="ECO:0000313" key="2">
    <source>
        <dbReference type="EMBL" id="ABC64134.1"/>
    </source>
</evidence>
<dbReference type="SUPFAM" id="SSF55729">
    <property type="entry name" value="Acyl-CoA N-acyltransferases (Nat)"/>
    <property type="match status" value="1"/>
</dbReference>
<dbReference type="InterPro" id="IPR039968">
    <property type="entry name" value="BcerS-like"/>
</dbReference>
<dbReference type="HOGENOM" id="CLU_053649_0_0_5"/>
<gene>
    <name evidence="2" type="ordered locus">ELI_10210</name>
</gene>
<evidence type="ECO:0000259" key="1">
    <source>
        <dbReference type="PROSITE" id="PS51186"/>
    </source>
</evidence>
<protein>
    <recommendedName>
        <fullName evidence="1">N-acetyltransferase domain-containing protein</fullName>
    </recommendedName>
</protein>
<sequence>MSDAEIEIRPVTDKAGRKAFVDLGRAMAAREPHAVPQLRSEMLELIDPNKNPFFGHATVQLFIAYRDGRPVGRIAAHIDHLALELPPEQGMGPGTGMFGYFDAEDQDVATALLDRAAQWNRERGMTKLLGPISLSIWEEPGLLVRGQDHSPMIMMGHHPAHYKGWIEADGFAKAKALLTYELDVRPEFPPLIQRIVKSGERNPRITMRAPDLKNINREIEIILHILNDAWSKNWGFIPFTADEVAYAGKKLKQIIHPGINRICELDGEPVAFMLTFPDINGILKKIDGRLFPFGWFHLLRWLRKPMRAGMRVPLMGVVKELQNSRMASQLAFMMISDIREVAVAELGTERAEIGWILDDNHGMKAIADAINSKVNREYWIFEKALSVPLTHAPPTH</sequence>
<dbReference type="eggNOG" id="COG0456">
    <property type="taxonomic scope" value="Bacteria"/>
</dbReference>
<accession>Q2N857</accession>
<dbReference type="AlphaFoldDB" id="Q2N857"/>
<dbReference type="PANTHER" id="PTHR41368">
    <property type="entry name" value="PROTEIN YGHO"/>
    <property type="match status" value="1"/>
</dbReference>
<reference evidence="3" key="1">
    <citation type="journal article" date="2009" name="J. Bacteriol.">
        <title>Complete genome sequence of Erythrobacter litoralis HTCC2594.</title>
        <authorList>
            <person name="Oh H.M."/>
            <person name="Giovannoni S.J."/>
            <person name="Ferriera S."/>
            <person name="Johnson J."/>
            <person name="Cho J.C."/>
        </authorList>
    </citation>
    <scope>NUCLEOTIDE SEQUENCE [LARGE SCALE GENOMIC DNA]</scope>
    <source>
        <strain evidence="3">HTCC2594</strain>
    </source>
</reference>
<dbReference type="KEGG" id="eli:ELI_10210"/>